<evidence type="ECO:0000259" key="7">
    <source>
        <dbReference type="Pfam" id="PF01602"/>
    </source>
</evidence>
<evidence type="ECO:0000313" key="9">
    <source>
        <dbReference type="Proteomes" id="UP001182556"/>
    </source>
</evidence>
<dbReference type="PIRSF" id="PIRSF037096">
    <property type="entry name" value="AP3_complex_beta"/>
    <property type="match status" value="1"/>
</dbReference>
<dbReference type="Gene3D" id="1.25.10.10">
    <property type="entry name" value="Leucine-rich Repeat Variant"/>
    <property type="match status" value="1"/>
</dbReference>
<dbReference type="InterPro" id="IPR026739">
    <property type="entry name" value="AP_beta"/>
</dbReference>
<evidence type="ECO:0000256" key="6">
    <source>
        <dbReference type="SAM" id="MobiDB-lite"/>
    </source>
</evidence>
<dbReference type="GO" id="GO:0016192">
    <property type="term" value="P:vesicle-mediated transport"/>
    <property type="evidence" value="ECO:0007669"/>
    <property type="project" value="InterPro"/>
</dbReference>
<sequence>MAALTRLQQRIKENFHETTRDLSLLTGTSTSNATYFDTSDEKLKEISKLLESRAERERLEGMKRIIAGISKGRDMEPFFAQVVKNVVAPSIEIRKLVYIYLLRFASTNSDLLLLSINTFQKDLSDPSPLIRSMSLRVLTSIRVPVIQGIVMLGLKKLVNDRNPWVRKTVAGGLAKVYEMDSSSLPQLIPFLQALLASPSPLTLGATLTAFTEICPDRLDLLHPYYRHICRLVVDADEWGQVVALDVLTRYARTMLEKPESQPSTTKRPAGEDSEDEFEGIDIDLAMLLHCSKPLFQSRNPAVTLAIATMYFHLAPVDHPSIGQKLLVAPLLRLASAPRDGQEITALVWEVIASIVEERPALFKDHHTKFFVHAGDLAVVKNTKITALIALMSKENAQVYMREFKQYARDPEDSVAEAAIKAIGHCVRTQPEVSAAGLSALMRLLKSQRDALVAQSVIVLKSVILALGTSSTMGPSDLPDPQRLVARLAKSLDGITNAKARASVYWLIGQYAATDDNKGLGWDGIVSWVPDVLRKGVKGFATEPSIAKLQILTLTTKLLTISPATSQLLLLSTYLFNLARYDMDYDVRDRARFLNALLRGVRAEKQGVANGDGTDEEEEEDQGGVVLRREQVSVVLLGKREAGDAQITGPSEYQVGSMSRVTGKRLTGYQPLPEWTDEPTDASLRETEAPQTVEPVRSSAPTPRIATPTNIASAPSPAPVPVHVSSSAASLPRSTGSSMVSPAGSLPHTATKGKFQDLDKFLDSESETDEEEDEEDSDDSDAGRPAPRAVTAPPRSAIVPEYDEDTSEEEEDEEETESEEEQAPLYGQYR</sequence>
<name>A0AAD9L9K0_PAPLA</name>
<feature type="compositionally biased region" description="Low complexity" evidence="6">
    <location>
        <begin position="782"/>
        <end position="796"/>
    </location>
</feature>
<comment type="caution">
    <text evidence="8">The sequence shown here is derived from an EMBL/GenBank/DDBJ whole genome shotgun (WGS) entry which is preliminary data.</text>
</comment>
<dbReference type="AlphaFoldDB" id="A0AAD9L9K0"/>
<dbReference type="InterPro" id="IPR011989">
    <property type="entry name" value="ARM-like"/>
</dbReference>
<evidence type="ECO:0000256" key="2">
    <source>
        <dbReference type="ARBA" id="ARBA00006613"/>
    </source>
</evidence>
<evidence type="ECO:0000256" key="1">
    <source>
        <dbReference type="ARBA" id="ARBA00004308"/>
    </source>
</evidence>
<evidence type="ECO:0000256" key="5">
    <source>
        <dbReference type="ARBA" id="ARBA00023136"/>
    </source>
</evidence>
<accession>A0AAD9L9K0</accession>
<feature type="compositionally biased region" description="Acidic residues" evidence="6">
    <location>
        <begin position="763"/>
        <end position="779"/>
    </location>
</feature>
<dbReference type="InterPro" id="IPR016024">
    <property type="entry name" value="ARM-type_fold"/>
</dbReference>
<dbReference type="SUPFAM" id="SSF48371">
    <property type="entry name" value="ARM repeat"/>
    <property type="match status" value="1"/>
</dbReference>
<comment type="subcellular location">
    <subcellularLocation>
        <location evidence="1">Endomembrane system</location>
    </subcellularLocation>
</comment>
<organism evidence="8 9">
    <name type="scientific">Papiliotrema laurentii</name>
    <name type="common">Cryptococcus laurentii</name>
    <dbReference type="NCBI Taxonomy" id="5418"/>
    <lineage>
        <taxon>Eukaryota</taxon>
        <taxon>Fungi</taxon>
        <taxon>Dikarya</taxon>
        <taxon>Basidiomycota</taxon>
        <taxon>Agaricomycotina</taxon>
        <taxon>Tremellomycetes</taxon>
        <taxon>Tremellales</taxon>
        <taxon>Rhynchogastremaceae</taxon>
        <taxon>Papiliotrema</taxon>
    </lineage>
</organism>
<reference evidence="8" key="1">
    <citation type="submission" date="2023-02" db="EMBL/GenBank/DDBJ databases">
        <title>Identification and recombinant expression of a fungal hydrolase from Papiliotrema laurentii that hydrolyzes apple cutin and clears colloidal polyester polyurethane.</title>
        <authorList>
            <consortium name="DOE Joint Genome Institute"/>
            <person name="Roman V.A."/>
            <person name="Bojanowski C."/>
            <person name="Crable B.R."/>
            <person name="Wagner D.N."/>
            <person name="Hung C.S."/>
            <person name="Nadeau L.J."/>
            <person name="Schratz L."/>
            <person name="Haridas S."/>
            <person name="Pangilinan J."/>
            <person name="Lipzen A."/>
            <person name="Na H."/>
            <person name="Yan M."/>
            <person name="Ng V."/>
            <person name="Grigoriev I.V."/>
            <person name="Spatafora J.W."/>
            <person name="Barlow D."/>
            <person name="Biffinger J."/>
            <person name="Kelley-Loughnane N."/>
            <person name="Varaljay V.A."/>
            <person name="Crookes-Goodson W.J."/>
        </authorList>
    </citation>
    <scope>NUCLEOTIDE SEQUENCE</scope>
    <source>
        <strain evidence="8">5307AH</strain>
    </source>
</reference>
<dbReference type="GO" id="GO:0012505">
    <property type="term" value="C:endomembrane system"/>
    <property type="evidence" value="ECO:0007669"/>
    <property type="project" value="UniProtKB-SubCell"/>
</dbReference>
<dbReference type="Proteomes" id="UP001182556">
    <property type="component" value="Unassembled WGS sequence"/>
</dbReference>
<evidence type="ECO:0000313" key="8">
    <source>
        <dbReference type="EMBL" id="KAK1927562.1"/>
    </source>
</evidence>
<dbReference type="Pfam" id="PF01602">
    <property type="entry name" value="Adaptin_N"/>
    <property type="match status" value="1"/>
</dbReference>
<dbReference type="GO" id="GO:0030123">
    <property type="term" value="C:AP-3 adaptor complex"/>
    <property type="evidence" value="ECO:0007669"/>
    <property type="project" value="InterPro"/>
</dbReference>
<feature type="domain" description="Clathrin/coatomer adaptor adaptin-like N-terminal" evidence="7">
    <location>
        <begin position="43"/>
        <end position="598"/>
    </location>
</feature>
<feature type="compositionally biased region" description="Basic and acidic residues" evidence="6">
    <location>
        <begin position="753"/>
        <end position="762"/>
    </location>
</feature>
<comment type="similarity">
    <text evidence="2">Belongs to the adaptor complexes large subunit family.</text>
</comment>
<keyword evidence="4" id="KW-0653">Protein transport</keyword>
<feature type="region of interest" description="Disordered" evidence="6">
    <location>
        <begin position="667"/>
        <end position="829"/>
    </location>
</feature>
<keyword evidence="3" id="KW-0813">Transport</keyword>
<feature type="compositionally biased region" description="Low complexity" evidence="6">
    <location>
        <begin position="720"/>
        <end position="731"/>
    </location>
</feature>
<proteinExistence type="inferred from homology"/>
<dbReference type="GO" id="GO:0006886">
    <property type="term" value="P:intracellular protein transport"/>
    <property type="evidence" value="ECO:0007669"/>
    <property type="project" value="InterPro"/>
</dbReference>
<dbReference type="InterPro" id="IPR026740">
    <property type="entry name" value="AP3_beta"/>
</dbReference>
<protein>
    <submittedName>
        <fullName evidence="8">Adaptin N terminal region-domain-containing protein</fullName>
    </submittedName>
</protein>
<feature type="compositionally biased region" description="Acidic residues" evidence="6">
    <location>
        <begin position="800"/>
        <end position="821"/>
    </location>
</feature>
<evidence type="ECO:0000256" key="3">
    <source>
        <dbReference type="ARBA" id="ARBA00022448"/>
    </source>
</evidence>
<evidence type="ECO:0000256" key="4">
    <source>
        <dbReference type="ARBA" id="ARBA00022927"/>
    </source>
</evidence>
<dbReference type="InterPro" id="IPR002553">
    <property type="entry name" value="Clathrin/coatomer_adapt-like_N"/>
</dbReference>
<dbReference type="PANTHER" id="PTHR11134">
    <property type="entry name" value="ADAPTOR COMPLEX SUBUNIT BETA FAMILY MEMBER"/>
    <property type="match status" value="1"/>
</dbReference>
<keyword evidence="9" id="KW-1185">Reference proteome</keyword>
<gene>
    <name evidence="8" type="ORF">DB88DRAFT_478435</name>
</gene>
<keyword evidence="5" id="KW-0472">Membrane</keyword>
<dbReference type="EMBL" id="JAODAN010000001">
    <property type="protein sequence ID" value="KAK1927562.1"/>
    <property type="molecule type" value="Genomic_DNA"/>
</dbReference>